<organism evidence="3 4">
    <name type="scientific">Digitaria exilis</name>
    <dbReference type="NCBI Taxonomy" id="1010633"/>
    <lineage>
        <taxon>Eukaryota</taxon>
        <taxon>Viridiplantae</taxon>
        <taxon>Streptophyta</taxon>
        <taxon>Embryophyta</taxon>
        <taxon>Tracheophyta</taxon>
        <taxon>Spermatophyta</taxon>
        <taxon>Magnoliopsida</taxon>
        <taxon>Liliopsida</taxon>
        <taxon>Poales</taxon>
        <taxon>Poaceae</taxon>
        <taxon>PACMAD clade</taxon>
        <taxon>Panicoideae</taxon>
        <taxon>Panicodae</taxon>
        <taxon>Paniceae</taxon>
        <taxon>Anthephorinae</taxon>
        <taxon>Digitaria</taxon>
    </lineage>
</organism>
<reference evidence="3" key="1">
    <citation type="submission" date="2020-07" db="EMBL/GenBank/DDBJ databases">
        <title>Genome sequence and genetic diversity analysis of an under-domesticated orphan crop, white fonio (Digitaria exilis).</title>
        <authorList>
            <person name="Bennetzen J.L."/>
            <person name="Chen S."/>
            <person name="Ma X."/>
            <person name="Wang X."/>
            <person name="Yssel A.E.J."/>
            <person name="Chaluvadi S.R."/>
            <person name="Johnson M."/>
            <person name="Gangashetty P."/>
            <person name="Hamidou F."/>
            <person name="Sanogo M.D."/>
            <person name="Zwaenepoel A."/>
            <person name="Wallace J."/>
            <person name="Van De Peer Y."/>
            <person name="Van Deynze A."/>
        </authorList>
    </citation>
    <scope>NUCLEOTIDE SEQUENCE</scope>
    <source>
        <tissue evidence="3">Leaves</tissue>
    </source>
</reference>
<evidence type="ECO:0000256" key="1">
    <source>
        <dbReference type="SAM" id="MobiDB-lite"/>
    </source>
</evidence>
<feature type="domain" description="F-box" evidence="2">
    <location>
        <begin position="937"/>
        <end position="978"/>
    </location>
</feature>
<evidence type="ECO:0000313" key="4">
    <source>
        <dbReference type="Proteomes" id="UP000636709"/>
    </source>
</evidence>
<feature type="region of interest" description="Disordered" evidence="1">
    <location>
        <begin position="496"/>
        <end position="537"/>
    </location>
</feature>
<keyword evidence="4" id="KW-1185">Reference proteome</keyword>
<accession>A0A835E6Q4</accession>
<protein>
    <recommendedName>
        <fullName evidence="2">F-box domain-containing protein</fullName>
    </recommendedName>
</protein>
<gene>
    <name evidence="3" type="ORF">HU200_054591</name>
</gene>
<feature type="region of interest" description="Disordered" evidence="1">
    <location>
        <begin position="337"/>
        <end position="358"/>
    </location>
</feature>
<proteinExistence type="predicted"/>
<dbReference type="PANTHER" id="PTHR31264:SF3">
    <property type="entry name" value="OS07G0554100 PROTEIN"/>
    <property type="match status" value="1"/>
</dbReference>
<name>A0A835E6Q4_9POAL</name>
<dbReference type="Proteomes" id="UP000636709">
    <property type="component" value="Unassembled WGS sequence"/>
</dbReference>
<feature type="compositionally biased region" description="Low complexity" evidence="1">
    <location>
        <begin position="908"/>
        <end position="924"/>
    </location>
</feature>
<dbReference type="AlphaFoldDB" id="A0A835E6Q4"/>
<dbReference type="InterPro" id="IPR001810">
    <property type="entry name" value="F-box_dom"/>
</dbReference>
<dbReference type="EMBL" id="JACEFO010002349">
    <property type="protein sequence ID" value="KAF8664419.1"/>
    <property type="molecule type" value="Genomic_DNA"/>
</dbReference>
<dbReference type="InterPro" id="IPR036047">
    <property type="entry name" value="F-box-like_dom_sf"/>
</dbReference>
<dbReference type="SUPFAM" id="SSF81383">
    <property type="entry name" value="F-box domain"/>
    <property type="match status" value="3"/>
</dbReference>
<feature type="domain" description="F-box" evidence="2">
    <location>
        <begin position="737"/>
        <end position="778"/>
    </location>
</feature>
<comment type="caution">
    <text evidence="3">The sequence shown here is derived from an EMBL/GenBank/DDBJ whole genome shotgun (WGS) entry which is preliminary data.</text>
</comment>
<feature type="region of interest" description="Disordered" evidence="1">
    <location>
        <begin position="906"/>
        <end position="933"/>
    </location>
</feature>
<dbReference type="SMART" id="SM00256">
    <property type="entry name" value="FBOX"/>
    <property type="match status" value="3"/>
</dbReference>
<evidence type="ECO:0000313" key="3">
    <source>
        <dbReference type="EMBL" id="KAF8664419.1"/>
    </source>
</evidence>
<evidence type="ECO:0000259" key="2">
    <source>
        <dbReference type="SMART" id="SM00256"/>
    </source>
</evidence>
<dbReference type="PANTHER" id="PTHR31264">
    <property type="entry name" value="OS07G0554500 PROTEIN-RELATED"/>
    <property type="match status" value="1"/>
</dbReference>
<feature type="compositionally biased region" description="Low complexity" evidence="1">
    <location>
        <begin position="514"/>
        <end position="537"/>
    </location>
</feature>
<feature type="domain" description="F-box" evidence="2">
    <location>
        <begin position="24"/>
        <end position="65"/>
    </location>
</feature>
<sequence>MASLLRFVLRVFRAKAPDPDLLDLHDDLLREILLRIGVPADLIRASAACVAFRRLVAEPSFFLRYRAIHPPLLLGFLSPGDIYFQPVQAPHPNAPAAGALYRAANFSFAQRLPRRRAPFHFETWLSCDLRDGRVLMLYLLLPPLIPSDLLASFQLQQHRSPCFEAFLVPSTVEEDETSFRVIAVTMTDTEMVVFVFASDSGCWSRYKLERPHLAHGCFFWKVERKNKMIRLDMGIMELSTHDLPPGHHERNIAITEAGEGKLACARLRHWLPCLHRRHPAAAVIRRRWGLLLRRALHHHVSLRQSVEQLQDVAVAELVGDGSRRPVGGILPVGVGAEIEEGTDNPGVPMGDDDMERGGTVVPTARRRRRDVPTTMSDVVGLYGRAGVERRVAGGQSRDGVVVQGQLDTASSIDVVAAASTSGTTSFPSADASFLSARRHSTRKVPAGASVGVGHFDGLEAIWIHPAEENGLGDEASERGDGRVLFRSNLPCEQDAFPDPFTPNAAAGRPPPRGPGVAAAASHPLRRPSGGDLPPGRLPRGLARASAACASFRRLITGAAFLQRYRSLHPPLFLGFIDTSFHPAEAPHPNATAARSISPAGFSFDYLPPTRCSWSPWDACDVRDGRVLVVSRPIVMGIMGNMGASFPDPAVCDPLFRRYRLLPPIPYGLLVSVHVQKQKLTSLEAFLIPGDEEDGASFRLRTPIPSIPFLPSLAMASRVGRILPCLEATEPERATPALTSDLHEEIFLRVASPGDLARASAACVAFHRLVTDPAFLRRHRSIHPPLLLGFISTAGFEPAEPPHPSAAVAAAVARAADFSFDFVPRPTRLNHWHPCHVLVDCRRFLDRGDGEERLCLDFAVSDPLSRRYLLLPSMTDELLASVGLQNHDVFNSGASFVTSGEIEDEASFSQSPSALRRRPAAAASQISEMAPPPQTTALTDDLLEEIFLRIASPTDLAHVSTACVSFRRLIADSTFLRRYRSLHPPLLLGFLDPGRRFRPAEAPHPNARAARALACAADFSFDYLPRGRSWWCPQDVRDGRVLLCGRPDEDAVFMDLVVCDPVSRRYLLLPPAPDDLLASVQGVLRVKDGSTCLLFGLWPLGCRNIYKLEC</sequence>